<dbReference type="InterPro" id="IPR012877">
    <property type="entry name" value="Dhs-27"/>
</dbReference>
<dbReference type="Proteomes" id="UP000887540">
    <property type="component" value="Unplaced"/>
</dbReference>
<dbReference type="Pfam" id="PF07914">
    <property type="entry name" value="DUF1679"/>
    <property type="match status" value="1"/>
</dbReference>
<dbReference type="SUPFAM" id="SSF56112">
    <property type="entry name" value="Protein kinase-like (PK-like)"/>
    <property type="match status" value="1"/>
</dbReference>
<feature type="domain" description="CHK kinase-like" evidence="1">
    <location>
        <begin position="18"/>
        <end position="195"/>
    </location>
</feature>
<dbReference type="InterPro" id="IPR015897">
    <property type="entry name" value="CHK_kinase-like"/>
</dbReference>
<dbReference type="PANTHER" id="PTHR23020:SF41">
    <property type="entry name" value="AMINOGLYCOSIDE PHOSPHOTRANSFERASE DOMAIN-CONTAINING PROTEIN"/>
    <property type="match status" value="1"/>
</dbReference>
<dbReference type="InterPro" id="IPR052961">
    <property type="entry name" value="Oxido-Kinase-like_Enzymes"/>
</dbReference>
<dbReference type="PANTHER" id="PTHR23020">
    <property type="entry name" value="UNCHARACTERIZED NUCLEAR HORMONE RECEPTOR-RELATED"/>
    <property type="match status" value="1"/>
</dbReference>
<sequence length="271" mass="31603">MPKIYFEQEDREGQPGILIMEDLNTAYTVDTFTPVKLEQIKNVIEHITRFHVFQLNHRLKPWQGKFPVFYDESDVKSIKNMLCVLKEYQPDVFGPLVDTILKLYNDLKFKEYAKCCDVLGLPKLVTHGDLWIGNILWENNSENVKAFIDFAESFEGNPMYDIAKVLTCTDATIRRKVENEFFEIYIEHLKNNVDPENAKLFSIEKLRKAYGVAQVYTLLSLAISLATNRVVPNGSNKEEHERKLAQHIEKTKLAFEDAVKFLKHEMPEWIK</sequence>
<evidence type="ECO:0000313" key="2">
    <source>
        <dbReference type="Proteomes" id="UP000887540"/>
    </source>
</evidence>
<proteinExistence type="predicted"/>
<evidence type="ECO:0000259" key="1">
    <source>
        <dbReference type="SMART" id="SM00587"/>
    </source>
</evidence>
<evidence type="ECO:0000313" key="3">
    <source>
        <dbReference type="WBParaSite" id="ACRNAN_Path_1115.g4301.t1"/>
    </source>
</evidence>
<name>A0A914BVZ6_9BILA</name>
<dbReference type="AlphaFoldDB" id="A0A914BVZ6"/>
<keyword evidence="2" id="KW-1185">Reference proteome</keyword>
<dbReference type="SMART" id="SM00587">
    <property type="entry name" value="CHK"/>
    <property type="match status" value="1"/>
</dbReference>
<dbReference type="Gene3D" id="3.90.1200.10">
    <property type="match status" value="1"/>
</dbReference>
<reference evidence="3" key="1">
    <citation type="submission" date="2022-11" db="UniProtKB">
        <authorList>
            <consortium name="WormBaseParasite"/>
        </authorList>
    </citation>
    <scope>IDENTIFICATION</scope>
</reference>
<dbReference type="WBParaSite" id="ACRNAN_Path_1115.g4301.t1">
    <property type="protein sequence ID" value="ACRNAN_Path_1115.g4301.t1"/>
    <property type="gene ID" value="ACRNAN_Path_1115.g4301"/>
</dbReference>
<organism evidence="2 3">
    <name type="scientific">Acrobeloides nanus</name>
    <dbReference type="NCBI Taxonomy" id="290746"/>
    <lineage>
        <taxon>Eukaryota</taxon>
        <taxon>Metazoa</taxon>
        <taxon>Ecdysozoa</taxon>
        <taxon>Nematoda</taxon>
        <taxon>Chromadorea</taxon>
        <taxon>Rhabditida</taxon>
        <taxon>Tylenchina</taxon>
        <taxon>Cephalobomorpha</taxon>
        <taxon>Cephaloboidea</taxon>
        <taxon>Cephalobidae</taxon>
        <taxon>Acrobeloides</taxon>
    </lineage>
</organism>
<accession>A0A914BVZ6</accession>
<dbReference type="InterPro" id="IPR011009">
    <property type="entry name" value="Kinase-like_dom_sf"/>
</dbReference>
<protein>
    <submittedName>
        <fullName evidence="3">CHK kinase-like domain-containing protein</fullName>
    </submittedName>
</protein>